<proteinExistence type="predicted"/>
<comment type="caution">
    <text evidence="2">The sequence shown here is derived from an EMBL/GenBank/DDBJ whole genome shotgun (WGS) entry which is preliminary data.</text>
</comment>
<organism evidence="2 3">
    <name type="scientific">Mucuna pruriens</name>
    <name type="common">Velvet bean</name>
    <name type="synonym">Dolichos pruriens</name>
    <dbReference type="NCBI Taxonomy" id="157652"/>
    <lineage>
        <taxon>Eukaryota</taxon>
        <taxon>Viridiplantae</taxon>
        <taxon>Streptophyta</taxon>
        <taxon>Embryophyta</taxon>
        <taxon>Tracheophyta</taxon>
        <taxon>Spermatophyta</taxon>
        <taxon>Magnoliopsida</taxon>
        <taxon>eudicotyledons</taxon>
        <taxon>Gunneridae</taxon>
        <taxon>Pentapetalae</taxon>
        <taxon>rosids</taxon>
        <taxon>fabids</taxon>
        <taxon>Fabales</taxon>
        <taxon>Fabaceae</taxon>
        <taxon>Papilionoideae</taxon>
        <taxon>50 kb inversion clade</taxon>
        <taxon>NPAAA clade</taxon>
        <taxon>indigoferoid/millettioid clade</taxon>
        <taxon>Phaseoleae</taxon>
        <taxon>Mucuna</taxon>
    </lineage>
</organism>
<protein>
    <recommendedName>
        <fullName evidence="4">Polyprotein</fullName>
    </recommendedName>
</protein>
<evidence type="ECO:0008006" key="4">
    <source>
        <dbReference type="Google" id="ProtNLM"/>
    </source>
</evidence>
<evidence type="ECO:0000256" key="1">
    <source>
        <dbReference type="SAM" id="MobiDB-lite"/>
    </source>
</evidence>
<evidence type="ECO:0000313" key="3">
    <source>
        <dbReference type="Proteomes" id="UP000257109"/>
    </source>
</evidence>
<reference evidence="2" key="1">
    <citation type="submission" date="2018-05" db="EMBL/GenBank/DDBJ databases">
        <title>Draft genome of Mucuna pruriens seed.</title>
        <authorList>
            <person name="Nnadi N.E."/>
            <person name="Vos R."/>
            <person name="Hasami M.H."/>
            <person name="Devisetty U.K."/>
            <person name="Aguiy J.C."/>
        </authorList>
    </citation>
    <scope>NUCLEOTIDE SEQUENCE [LARGE SCALE GENOMIC DNA]</scope>
    <source>
        <strain evidence="2">JCA_2017</strain>
    </source>
</reference>
<name>A0A371GDS9_MUCPR</name>
<dbReference type="Pfam" id="PF01107">
    <property type="entry name" value="MP"/>
    <property type="match status" value="1"/>
</dbReference>
<dbReference type="PANTHER" id="PTHR48435:SF1">
    <property type="entry name" value="POLYPROTEIN"/>
    <property type="match status" value="1"/>
</dbReference>
<evidence type="ECO:0000313" key="2">
    <source>
        <dbReference type="EMBL" id="RDX88691.1"/>
    </source>
</evidence>
<dbReference type="Proteomes" id="UP000257109">
    <property type="component" value="Unassembled WGS sequence"/>
</dbReference>
<dbReference type="PANTHER" id="PTHR48435">
    <property type="entry name" value="POLYPROTEIN"/>
    <property type="match status" value="1"/>
</dbReference>
<gene>
    <name evidence="2" type="ORF">CR513_29685</name>
</gene>
<accession>A0A371GDS9</accession>
<feature type="region of interest" description="Disordered" evidence="1">
    <location>
        <begin position="278"/>
        <end position="328"/>
    </location>
</feature>
<dbReference type="EMBL" id="QJKJ01005871">
    <property type="protein sequence ID" value="RDX88691.1"/>
    <property type="molecule type" value="Genomic_DNA"/>
</dbReference>
<dbReference type="OrthoDB" id="1720991at2759"/>
<sequence>MEGCTLVATSEEQYVTIELPRELIRHWQMDGYTHLHYGAIRLILTLHGRRGLPVSARVSLLDTSYLHYENAVIGTVLTTLHAGSVVLTIFPNYNISLRDPTITHRLKVQVQITGVDQVAEALSATLHHQIIYRLQDHAINLALYVMANNQEESPSIVQIPRNITREQLQELVPLQWVTNYEKLHNDKIPIRSTEATYRRSVDGIVKTIFRKPDEVGPSSTSIFESMMIRPYVKEGKIPIWGVHPNGETIYTDKVNGHFIWDVDPQMCDSDCDCCFDNDSDDGDPEEEDSSDDEDERPCKPPPPPQRNKDPKEKPWVGLHQQKKPDPDWIYKRGLEILQERNLLPPVSDMEKSLLSPIPCMMFTETSYDQDFPSLERRVDA</sequence>
<feature type="non-terminal residue" evidence="2">
    <location>
        <position position="1"/>
    </location>
</feature>
<dbReference type="InterPro" id="IPR028919">
    <property type="entry name" value="Viral_movement"/>
</dbReference>
<keyword evidence="3" id="KW-1185">Reference proteome</keyword>
<dbReference type="InterPro" id="IPR053098">
    <property type="entry name" value="Petuviruses_polyprotein"/>
</dbReference>
<feature type="non-terminal residue" evidence="2">
    <location>
        <position position="380"/>
    </location>
</feature>
<dbReference type="AlphaFoldDB" id="A0A371GDS9"/>
<feature type="compositionally biased region" description="Acidic residues" evidence="1">
    <location>
        <begin position="278"/>
        <end position="295"/>
    </location>
</feature>